<proteinExistence type="predicted"/>
<evidence type="ECO:0008006" key="3">
    <source>
        <dbReference type="Google" id="ProtNLM"/>
    </source>
</evidence>
<accession>A0ABQ2J7T4</accession>
<sequence length="167" mass="18125">MTEWTWEVAADAGEVHELLCASDRYQGERFHSPVPRRNPATSASLVRDGLVHLLRDGASAAAMFTLTRTPAFEEPPGVFPLAADPAYLSRLAVRPDLVTAASLAGPLCLRRAIALAGERGADMLRAEANPDIESTVECMALLGFRRCAAPSEETTGPRRIHLYRLLT</sequence>
<organism evidence="1 2">
    <name type="scientific">Streptomyces kronopolitis</name>
    <dbReference type="NCBI Taxonomy" id="1612435"/>
    <lineage>
        <taxon>Bacteria</taxon>
        <taxon>Bacillati</taxon>
        <taxon>Actinomycetota</taxon>
        <taxon>Actinomycetes</taxon>
        <taxon>Kitasatosporales</taxon>
        <taxon>Streptomycetaceae</taxon>
        <taxon>Streptomyces</taxon>
    </lineage>
</organism>
<dbReference type="Proteomes" id="UP000600080">
    <property type="component" value="Unassembled WGS sequence"/>
</dbReference>
<keyword evidence="2" id="KW-1185">Reference proteome</keyword>
<protein>
    <recommendedName>
        <fullName evidence="3">GNAT family N-acetyltransferase</fullName>
    </recommendedName>
</protein>
<name>A0ABQ2J7T4_9ACTN</name>
<evidence type="ECO:0000313" key="2">
    <source>
        <dbReference type="Proteomes" id="UP000600080"/>
    </source>
</evidence>
<dbReference type="GeneID" id="301547593"/>
<comment type="caution">
    <text evidence="1">The sequence shown here is derived from an EMBL/GenBank/DDBJ whole genome shotgun (WGS) entry which is preliminary data.</text>
</comment>
<gene>
    <name evidence="1" type="ORF">GCM10012285_17480</name>
</gene>
<dbReference type="EMBL" id="BMND01000005">
    <property type="protein sequence ID" value="GGN39940.1"/>
    <property type="molecule type" value="Genomic_DNA"/>
</dbReference>
<dbReference type="Gene3D" id="3.40.630.30">
    <property type="match status" value="1"/>
</dbReference>
<evidence type="ECO:0000313" key="1">
    <source>
        <dbReference type="EMBL" id="GGN39940.1"/>
    </source>
</evidence>
<reference evidence="2" key="1">
    <citation type="journal article" date="2019" name="Int. J. Syst. Evol. Microbiol.">
        <title>The Global Catalogue of Microorganisms (GCM) 10K type strain sequencing project: providing services to taxonomists for standard genome sequencing and annotation.</title>
        <authorList>
            <consortium name="The Broad Institute Genomics Platform"/>
            <consortium name="The Broad Institute Genome Sequencing Center for Infectious Disease"/>
            <person name="Wu L."/>
            <person name="Ma J."/>
        </authorList>
    </citation>
    <scope>NUCLEOTIDE SEQUENCE [LARGE SCALE GENOMIC DNA]</scope>
    <source>
        <strain evidence="2">CGMCC 4.7323</strain>
    </source>
</reference>
<dbReference type="RefSeq" id="WP_189096993.1">
    <property type="nucleotide sequence ID" value="NZ_BMND01000005.1"/>
</dbReference>